<accession>A0A6L5XH55</accession>
<dbReference type="InterPro" id="IPR018194">
    <property type="entry name" value="Ni-dep_hyd_lsu_Ni_BS"/>
</dbReference>
<feature type="binding site" evidence="13">
    <location>
        <position position="53"/>
    </location>
    <ligand>
        <name>Mg(2+)</name>
        <dbReference type="ChEBI" id="CHEBI:18420"/>
    </ligand>
</feature>
<evidence type="ECO:0000256" key="14">
    <source>
        <dbReference type="RuleBase" id="RU003896"/>
    </source>
</evidence>
<comment type="subunit">
    <text evidence="4">Heterodimer of a large and a small subunit.</text>
</comment>
<name>A0A6L5XH55_9BACT</name>
<keyword evidence="16" id="KW-1185">Reference proteome</keyword>
<protein>
    <recommendedName>
        <fullName evidence="11">Periplasmic [NiFe] hydrogenase large subunit</fullName>
        <ecNumber evidence="5">1.12.2.1</ecNumber>
    </recommendedName>
    <alternativeName>
        <fullName evidence="12">NiFe hydrogenlyase large chain</fullName>
    </alternativeName>
</protein>
<evidence type="ECO:0000256" key="5">
    <source>
        <dbReference type="ARBA" id="ARBA00012159"/>
    </source>
</evidence>
<evidence type="ECO:0000256" key="10">
    <source>
        <dbReference type="ARBA" id="ARBA00029307"/>
    </source>
</evidence>
<feature type="binding site" evidence="13">
    <location>
        <position position="539"/>
    </location>
    <ligand>
        <name>Ni(2+)</name>
        <dbReference type="ChEBI" id="CHEBI:49786"/>
    </ligand>
</feature>
<comment type="cofactor">
    <cofactor evidence="1 13">
        <name>Ni(2+)</name>
        <dbReference type="ChEBI" id="CHEBI:49786"/>
    </cofactor>
</comment>
<keyword evidence="8" id="KW-0574">Periplasm</keyword>
<keyword evidence="9 14" id="KW-0560">Oxidoreductase</keyword>
<keyword evidence="6 13" id="KW-0533">Nickel</keyword>
<evidence type="ECO:0000256" key="6">
    <source>
        <dbReference type="ARBA" id="ARBA00022596"/>
    </source>
</evidence>
<dbReference type="PANTHER" id="PTHR42958:SF2">
    <property type="entry name" value="UPTAKE HYDROGENASE LARGE SUBUNIT"/>
    <property type="match status" value="1"/>
</dbReference>
<evidence type="ECO:0000256" key="9">
    <source>
        <dbReference type="ARBA" id="ARBA00023002"/>
    </source>
</evidence>
<dbReference type="EMBL" id="VUMH01000001">
    <property type="protein sequence ID" value="MSS26533.1"/>
    <property type="molecule type" value="Genomic_DNA"/>
</dbReference>
<feature type="binding site" evidence="13">
    <location>
        <position position="75"/>
    </location>
    <ligand>
        <name>Ni(2+)</name>
        <dbReference type="ChEBI" id="CHEBI:49786"/>
    </ligand>
</feature>
<comment type="subcellular location">
    <subcellularLocation>
        <location evidence="2">Periplasm</location>
    </subcellularLocation>
</comment>
<evidence type="ECO:0000313" key="15">
    <source>
        <dbReference type="EMBL" id="MSS26533.1"/>
    </source>
</evidence>
<dbReference type="GO" id="GO:0008901">
    <property type="term" value="F:ferredoxin hydrogenase activity"/>
    <property type="evidence" value="ECO:0007669"/>
    <property type="project" value="InterPro"/>
</dbReference>
<evidence type="ECO:0000256" key="8">
    <source>
        <dbReference type="ARBA" id="ARBA00022764"/>
    </source>
</evidence>
<evidence type="ECO:0000313" key="16">
    <source>
        <dbReference type="Proteomes" id="UP000477488"/>
    </source>
</evidence>
<sequence>MSEVIKAPQSDYTGPVVVDPLTRIEGHLRIEVEVEKGKIKEARSCGTLFRGLELILKGRDPRDAQHFTQRTCGVCTYTHALASTRALEDAINKPIPANATYLRNLVLGMQFLHDHLVHFYALHALDFVDVTNALKADPAKAASVATSISARKVTADDYRAVQSKLKTFVDSGQLGPFTNAYFLGGHPAYTLSPEVNLIATADYLQALRVQVEAARAMAVFGAKNPHTQFTVGGGVTCYDALTPERIKEFKELYKKTRAFIENYYIPDLLAVAANYKECATYGGTHNFMAFGEFPAAGGERDLQKRWFKPGVILDRKIGNPQGFDPSKIEEHVRHSWYEGDKALPPYQGETKPAFTKMGDTDRYSWLKAPRYDGISMETGPLAQVLVAYTQNHKTVKPLVDHVLKTLNVGPEALFSTLGRTAARGIETLAIAQQIETWLNEYEDNITKDKQIVENYDAPKDAKGVGFVNAPRGGLSHWLRTDADAKIANFQLVVPTTWNLGPRDAKNVPGAAEEALAGTPVADPKRPVEILRVIHSFDPCIACAVHVIDGETNEVHKFKVL</sequence>
<dbReference type="SUPFAM" id="SSF56762">
    <property type="entry name" value="HydB/Nqo4-like"/>
    <property type="match status" value="1"/>
</dbReference>
<organism evidence="15 16">
    <name type="scientific">Desulfovibrio porci</name>
    <dbReference type="NCBI Taxonomy" id="2605782"/>
    <lineage>
        <taxon>Bacteria</taxon>
        <taxon>Pseudomonadati</taxon>
        <taxon>Thermodesulfobacteriota</taxon>
        <taxon>Desulfovibrionia</taxon>
        <taxon>Desulfovibrionales</taxon>
        <taxon>Desulfovibrionaceae</taxon>
        <taxon>Desulfovibrio</taxon>
    </lineage>
</organism>
<evidence type="ECO:0000256" key="12">
    <source>
        <dbReference type="ARBA" id="ARBA00083852"/>
    </source>
</evidence>
<evidence type="ECO:0000256" key="2">
    <source>
        <dbReference type="ARBA" id="ARBA00004418"/>
    </source>
</evidence>
<dbReference type="PROSITE" id="PS00507">
    <property type="entry name" value="NI_HGENASE_L_1"/>
    <property type="match status" value="1"/>
</dbReference>
<dbReference type="PROSITE" id="PS00508">
    <property type="entry name" value="NI_HGENASE_L_2"/>
    <property type="match status" value="1"/>
</dbReference>
<feature type="binding site" evidence="13">
    <location>
        <position position="72"/>
    </location>
    <ligand>
        <name>Ni(2+)</name>
        <dbReference type="ChEBI" id="CHEBI:49786"/>
    </ligand>
</feature>
<evidence type="ECO:0000256" key="3">
    <source>
        <dbReference type="ARBA" id="ARBA00009292"/>
    </source>
</evidence>
<evidence type="ECO:0000256" key="4">
    <source>
        <dbReference type="ARBA" id="ARBA00011771"/>
    </source>
</evidence>
<feature type="binding site" evidence="13">
    <location>
        <position position="545"/>
    </location>
    <ligand>
        <name>Mg(2+)</name>
        <dbReference type="ChEBI" id="CHEBI:18420"/>
    </ligand>
</feature>
<feature type="binding site" evidence="13">
    <location>
        <position position="491"/>
    </location>
    <ligand>
        <name>Mg(2+)</name>
        <dbReference type="ChEBI" id="CHEBI:18420"/>
    </ligand>
</feature>
<keyword evidence="7 13" id="KW-0479">Metal-binding</keyword>
<evidence type="ECO:0000256" key="11">
    <source>
        <dbReference type="ARBA" id="ARBA00074020"/>
    </source>
</evidence>
<evidence type="ECO:0000256" key="13">
    <source>
        <dbReference type="PIRSR" id="PIRSR601501-1"/>
    </source>
</evidence>
<comment type="caution">
    <text evidence="15">The sequence shown here is derived from an EMBL/GenBank/DDBJ whole genome shotgun (WGS) entry which is preliminary data.</text>
</comment>
<comment type="cofactor">
    <cofactor evidence="13">
        <name>Fe cation</name>
        <dbReference type="ChEBI" id="CHEBI:24875"/>
    </cofactor>
</comment>
<dbReference type="Pfam" id="PF00374">
    <property type="entry name" value="NiFeSe_Hases"/>
    <property type="match status" value="1"/>
</dbReference>
<dbReference type="RefSeq" id="WP_154508197.1">
    <property type="nucleotide sequence ID" value="NZ_DBFWWU010000282.1"/>
</dbReference>
<feature type="binding site" evidence="13">
    <location>
        <position position="75"/>
    </location>
    <ligand>
        <name>Fe cation</name>
        <dbReference type="ChEBI" id="CHEBI:24875"/>
    </ligand>
</feature>
<keyword evidence="13" id="KW-0408">Iron</keyword>
<dbReference type="Gene3D" id="1.10.645.10">
    <property type="entry name" value="Cytochrome-c3 Hydrogenase, chain B"/>
    <property type="match status" value="1"/>
</dbReference>
<dbReference type="InterPro" id="IPR001501">
    <property type="entry name" value="Ni-dep_hyd_lsu"/>
</dbReference>
<dbReference type="InterPro" id="IPR029014">
    <property type="entry name" value="NiFe-Hase_large"/>
</dbReference>
<evidence type="ECO:0000256" key="1">
    <source>
        <dbReference type="ARBA" id="ARBA00001967"/>
    </source>
</evidence>
<dbReference type="InterPro" id="IPR050867">
    <property type="entry name" value="NiFe/NiFeSe_hydrgnase_LSU"/>
</dbReference>
<dbReference type="GO" id="GO:0042597">
    <property type="term" value="C:periplasmic space"/>
    <property type="evidence" value="ECO:0007669"/>
    <property type="project" value="UniProtKB-SubCell"/>
</dbReference>
<dbReference type="FunFam" id="1.10.645.10:FF:000002">
    <property type="entry name" value="Hydrogenase 2 large subunit"/>
    <property type="match status" value="1"/>
</dbReference>
<dbReference type="AlphaFoldDB" id="A0A6L5XH55"/>
<proteinExistence type="inferred from homology"/>
<dbReference type="GO" id="GO:0047806">
    <property type="term" value="F:cytochrome-c3 hydrogenase activity"/>
    <property type="evidence" value="ECO:0007669"/>
    <property type="project" value="UniProtKB-EC"/>
</dbReference>
<dbReference type="EC" id="1.12.2.1" evidence="5"/>
<feature type="binding site" evidence="13">
    <location>
        <position position="542"/>
    </location>
    <ligand>
        <name>Fe cation</name>
        <dbReference type="ChEBI" id="CHEBI:24875"/>
    </ligand>
</feature>
<keyword evidence="13" id="KW-0460">Magnesium</keyword>
<dbReference type="Proteomes" id="UP000477488">
    <property type="component" value="Unassembled WGS sequence"/>
</dbReference>
<gene>
    <name evidence="15" type="ORF">FYJ44_00395</name>
</gene>
<dbReference type="GO" id="GO:0016151">
    <property type="term" value="F:nickel cation binding"/>
    <property type="evidence" value="ECO:0007669"/>
    <property type="project" value="InterPro"/>
</dbReference>
<comment type="similarity">
    <text evidence="3 14">Belongs to the [NiFe]/[NiFeSe] hydrogenase large subunit family.</text>
</comment>
<evidence type="ECO:0000256" key="7">
    <source>
        <dbReference type="ARBA" id="ARBA00022723"/>
    </source>
</evidence>
<comment type="catalytic activity">
    <reaction evidence="10">
        <text>2 Fe(III)-[cytochrome c3] + H2 = 2 Fe(II)-[cytochrome c3] + 2 H(+)</text>
        <dbReference type="Rhea" id="RHEA:20625"/>
        <dbReference type="Rhea" id="RHEA-COMP:11576"/>
        <dbReference type="Rhea" id="RHEA-COMP:11577"/>
        <dbReference type="ChEBI" id="CHEBI:15378"/>
        <dbReference type="ChEBI" id="CHEBI:18276"/>
        <dbReference type="ChEBI" id="CHEBI:29033"/>
        <dbReference type="ChEBI" id="CHEBI:29034"/>
        <dbReference type="EC" id="1.12.2.1"/>
    </reaction>
</comment>
<dbReference type="PANTHER" id="PTHR42958">
    <property type="entry name" value="HYDROGENASE-2 LARGE CHAIN"/>
    <property type="match status" value="1"/>
</dbReference>
<reference evidence="15 16" key="1">
    <citation type="submission" date="2019-09" db="EMBL/GenBank/DDBJ databases">
        <title>In-depth cultivation of the pig gut microbiome towards novel bacterial diversity and tailored functional studies.</title>
        <authorList>
            <person name="Wylensek D."/>
            <person name="Hitch T.C.A."/>
            <person name="Clavel T."/>
        </authorList>
    </citation>
    <scope>NUCLEOTIDE SEQUENCE [LARGE SCALE GENOMIC DNA]</scope>
    <source>
        <strain evidence="15 16">PG-178-WT-4</strain>
    </source>
</reference>